<evidence type="ECO:0000313" key="2">
    <source>
        <dbReference type="Proteomes" id="UP000765509"/>
    </source>
</evidence>
<reference evidence="1" key="1">
    <citation type="submission" date="2021-03" db="EMBL/GenBank/DDBJ databases">
        <title>Draft genome sequence of rust myrtle Austropuccinia psidii MF-1, a brazilian biotype.</title>
        <authorList>
            <person name="Quecine M.C."/>
            <person name="Pachon D.M.R."/>
            <person name="Bonatelli M.L."/>
            <person name="Correr F.H."/>
            <person name="Franceschini L.M."/>
            <person name="Leite T.F."/>
            <person name="Margarido G.R.A."/>
            <person name="Almeida C.A."/>
            <person name="Ferrarezi J.A."/>
            <person name="Labate C.A."/>
        </authorList>
    </citation>
    <scope>NUCLEOTIDE SEQUENCE</scope>
    <source>
        <strain evidence="1">MF-1</strain>
    </source>
</reference>
<sequence>MVNDDDVYDSISNDSEDLEYLNEETIDEGNSINQANNDQGELSYLEDLDTEMEYVGDDDVTVKSHDMFFTLPKEWA</sequence>
<protein>
    <submittedName>
        <fullName evidence="1">Uncharacterized protein</fullName>
    </submittedName>
</protein>
<accession>A0A9Q3FXB2</accession>
<comment type="caution">
    <text evidence="1">The sequence shown here is derived from an EMBL/GenBank/DDBJ whole genome shotgun (WGS) entry which is preliminary data.</text>
</comment>
<name>A0A9Q3FXB2_9BASI</name>
<dbReference type="Proteomes" id="UP000765509">
    <property type="component" value="Unassembled WGS sequence"/>
</dbReference>
<evidence type="ECO:0000313" key="1">
    <source>
        <dbReference type="EMBL" id="MBW0546899.1"/>
    </source>
</evidence>
<dbReference type="AlphaFoldDB" id="A0A9Q3FXB2"/>
<dbReference type="EMBL" id="AVOT02051931">
    <property type="protein sequence ID" value="MBW0546899.1"/>
    <property type="molecule type" value="Genomic_DNA"/>
</dbReference>
<organism evidence="1 2">
    <name type="scientific">Austropuccinia psidii MF-1</name>
    <dbReference type="NCBI Taxonomy" id="1389203"/>
    <lineage>
        <taxon>Eukaryota</taxon>
        <taxon>Fungi</taxon>
        <taxon>Dikarya</taxon>
        <taxon>Basidiomycota</taxon>
        <taxon>Pucciniomycotina</taxon>
        <taxon>Pucciniomycetes</taxon>
        <taxon>Pucciniales</taxon>
        <taxon>Sphaerophragmiaceae</taxon>
        <taxon>Austropuccinia</taxon>
    </lineage>
</organism>
<keyword evidence="2" id="KW-1185">Reference proteome</keyword>
<proteinExistence type="predicted"/>
<gene>
    <name evidence="1" type="ORF">O181_086614</name>
</gene>